<accession>G9FH00</accession>
<dbReference type="PANTHER" id="PTHR46609:SF8">
    <property type="entry name" value="YQAJ VIRAL RECOMBINASE DOMAIN-CONTAINING PROTEIN"/>
    <property type="match status" value="1"/>
</dbReference>
<feature type="domain" description="YqaJ viral recombinase" evidence="1">
    <location>
        <begin position="88"/>
        <end position="208"/>
    </location>
</feature>
<keyword evidence="4" id="KW-1185">Reference proteome</keyword>
<keyword evidence="3" id="KW-0378">Hydrolase</keyword>
<organism evidence="3 4">
    <name type="scientific">Rhodococcus phage REQ2</name>
    <dbReference type="NCBI Taxonomy" id="1109713"/>
    <lineage>
        <taxon>Viruses</taxon>
        <taxon>Duplodnaviria</taxon>
        <taxon>Heunggongvirae</taxon>
        <taxon>Uroviricota</taxon>
        <taxon>Caudoviricetes</taxon>
        <taxon>Caudoviricetes incertae sedis</taxon>
        <taxon>Melbournevirus</taxon>
        <taxon>Melbournevirus REQ2</taxon>
    </lineage>
</organism>
<dbReference type="RefSeq" id="YP_005087101.1">
    <property type="nucleotide sequence ID" value="NC_016652.1"/>
</dbReference>
<dbReference type="OrthoDB" id="7802at10239"/>
<dbReference type="InterPro" id="IPR056911">
    <property type="entry name" value="Phage_Znf_bind_put"/>
</dbReference>
<evidence type="ECO:0000259" key="2">
    <source>
        <dbReference type="Pfam" id="PF24623"/>
    </source>
</evidence>
<dbReference type="PANTHER" id="PTHR46609">
    <property type="entry name" value="EXONUCLEASE, PHAGE-TYPE/RECB, C-TERMINAL DOMAIN-CONTAINING PROTEIN"/>
    <property type="match status" value="1"/>
</dbReference>
<dbReference type="EMBL" id="JN116823">
    <property type="protein sequence ID" value="AEV51911.1"/>
    <property type="molecule type" value="Genomic_DNA"/>
</dbReference>
<reference evidence="3 4" key="1">
    <citation type="submission" date="2011-06" db="EMBL/GenBank/DDBJ databases">
        <title>Two lysogenic phages can combine to generate a single lytic phage.</title>
        <authorList>
            <person name="Petrovski S."/>
        </authorList>
    </citation>
    <scope>NUCLEOTIDE SEQUENCE [LARGE SCALE GENOMIC DNA]</scope>
</reference>
<name>G9FH00_9CAUD</name>
<dbReference type="KEGG" id="vg:11541303"/>
<dbReference type="InterPro" id="IPR051703">
    <property type="entry name" value="NF-kappa-B_Signaling_Reg"/>
</dbReference>
<sequence length="275" mass="30640">MTGPKLIELPDLLQGTDEWHAQRRGIVTASVVGNLITTRSLSAIDYACPACEAPANDPCRSKMKAGATIKTLHPERAEAARRGSSSIVFETARNDTARSVTAHLVAERITNWTDPTYVSDDMLRGIEDEPRARDIYSEHFAPVREIGMVIRDDNGVRIGYSPDGLVGDDGLIEIKSRRQKKQVETVISGHPPTENMAQLQCGLLVSGRKWIDYISYSGGMHLWVKRVYPDQRWFDAITAAVHAFEANAAEMIRLYQESVVGFPLTERIIEMEMVV</sequence>
<dbReference type="GeneID" id="11541303"/>
<feature type="domain" description="DNA-binding phage zinc finger" evidence="2">
    <location>
        <begin position="18"/>
        <end position="81"/>
    </location>
</feature>
<dbReference type="InterPro" id="IPR011335">
    <property type="entry name" value="Restrct_endonuc-II-like"/>
</dbReference>
<dbReference type="GO" id="GO:0004527">
    <property type="term" value="F:exonuclease activity"/>
    <property type="evidence" value="ECO:0007669"/>
    <property type="project" value="UniProtKB-KW"/>
</dbReference>
<dbReference type="Proteomes" id="UP000005427">
    <property type="component" value="Segment"/>
</dbReference>
<dbReference type="InterPro" id="IPR011604">
    <property type="entry name" value="PDDEXK-like_dom_sf"/>
</dbReference>
<evidence type="ECO:0000313" key="3">
    <source>
        <dbReference type="EMBL" id="AEV51911.1"/>
    </source>
</evidence>
<dbReference type="SUPFAM" id="SSF52980">
    <property type="entry name" value="Restriction endonuclease-like"/>
    <property type="match status" value="1"/>
</dbReference>
<dbReference type="Gene3D" id="3.90.320.10">
    <property type="match status" value="1"/>
</dbReference>
<protein>
    <submittedName>
        <fullName evidence="3">Exonuclease</fullName>
    </submittedName>
</protein>
<keyword evidence="3" id="KW-0540">Nuclease</keyword>
<evidence type="ECO:0000259" key="1">
    <source>
        <dbReference type="Pfam" id="PF09588"/>
    </source>
</evidence>
<evidence type="ECO:0000313" key="4">
    <source>
        <dbReference type="Proteomes" id="UP000005427"/>
    </source>
</evidence>
<dbReference type="Pfam" id="PF24623">
    <property type="entry name" value="Phage_zn_bind_8"/>
    <property type="match status" value="1"/>
</dbReference>
<dbReference type="Pfam" id="PF09588">
    <property type="entry name" value="YqaJ"/>
    <property type="match status" value="1"/>
</dbReference>
<proteinExistence type="predicted"/>
<dbReference type="InterPro" id="IPR019080">
    <property type="entry name" value="YqaJ_viral_recombinase"/>
</dbReference>
<keyword evidence="3" id="KW-0269">Exonuclease</keyword>